<dbReference type="Proteomes" id="UP001281147">
    <property type="component" value="Unassembled WGS sequence"/>
</dbReference>
<accession>A0ACC3NQM6</accession>
<evidence type="ECO:0000313" key="1">
    <source>
        <dbReference type="EMBL" id="KAK3719693.1"/>
    </source>
</evidence>
<sequence length="327" mass="36135">MEGVKYVLLDIEGTICPISFVKDTLFPYALKALPDVLNSKWDEEEFKPYRDAFPDSAQTSPEALQAHVEDLTKRDVKVAYLKNLQGYLWESGYKNGAYTTPLFTDVAPTLKQWKEEGFSLAIYSSGSVFAQKLLFGHVKTPEIATGLKRPRPGEVKGENRDATEPPSKKRGAVAEDQPDQRPFTDVANLAAKSKALNAEDASPDIATESGEELSTDEKDTVTEDLQYLISEWFDTTNAGPKMNASSYEHIANKLEVHTSNVLFLSDNVKEVDAAVAAGMCSFMVERPGNAPLSEDDRARLRVMRSLSEIRLVANALEAGAEEQFSED</sequence>
<dbReference type="EMBL" id="JAUTXU010000025">
    <property type="protein sequence ID" value="KAK3719693.1"/>
    <property type="molecule type" value="Genomic_DNA"/>
</dbReference>
<proteinExistence type="predicted"/>
<protein>
    <submittedName>
        <fullName evidence="1">Enolase-phosphatase E1</fullName>
        <ecNumber evidence="1">3.1.3.77</ecNumber>
    </submittedName>
</protein>
<comment type="caution">
    <text evidence="1">The sequence shown here is derived from an EMBL/GenBank/DDBJ whole genome shotgun (WGS) entry which is preliminary data.</text>
</comment>
<keyword evidence="1" id="KW-0378">Hydrolase</keyword>
<name>A0ACC3NQM6_9PEZI</name>
<dbReference type="EC" id="3.1.3.77" evidence="1"/>
<organism evidence="1 2">
    <name type="scientific">Vermiconidia calcicola</name>
    <dbReference type="NCBI Taxonomy" id="1690605"/>
    <lineage>
        <taxon>Eukaryota</taxon>
        <taxon>Fungi</taxon>
        <taxon>Dikarya</taxon>
        <taxon>Ascomycota</taxon>
        <taxon>Pezizomycotina</taxon>
        <taxon>Dothideomycetes</taxon>
        <taxon>Dothideomycetidae</taxon>
        <taxon>Mycosphaerellales</taxon>
        <taxon>Extremaceae</taxon>
        <taxon>Vermiconidia</taxon>
    </lineage>
</organism>
<gene>
    <name evidence="1" type="primary">UTR4_1</name>
    <name evidence="1" type="ORF">LTR37_004230</name>
</gene>
<keyword evidence="2" id="KW-1185">Reference proteome</keyword>
<reference evidence="1" key="1">
    <citation type="submission" date="2023-07" db="EMBL/GenBank/DDBJ databases">
        <title>Black Yeasts Isolated from many extreme environments.</title>
        <authorList>
            <person name="Coleine C."/>
            <person name="Stajich J.E."/>
            <person name="Selbmann L."/>
        </authorList>
    </citation>
    <scope>NUCLEOTIDE SEQUENCE</scope>
    <source>
        <strain evidence="1">CCFEE 5714</strain>
    </source>
</reference>
<evidence type="ECO:0000313" key="2">
    <source>
        <dbReference type="Proteomes" id="UP001281147"/>
    </source>
</evidence>